<dbReference type="AlphaFoldDB" id="A0A1H8G3P8"/>
<dbReference type="InterPro" id="IPR036390">
    <property type="entry name" value="WH_DNA-bd_sf"/>
</dbReference>
<evidence type="ECO:0000256" key="1">
    <source>
        <dbReference type="ARBA" id="ARBA00009437"/>
    </source>
</evidence>
<evidence type="ECO:0000259" key="5">
    <source>
        <dbReference type="PROSITE" id="PS50931"/>
    </source>
</evidence>
<protein>
    <submittedName>
        <fullName evidence="6">Transcriptional regulator, LysR family</fullName>
    </submittedName>
</protein>
<dbReference type="InterPro" id="IPR000847">
    <property type="entry name" value="LysR_HTH_N"/>
</dbReference>
<feature type="domain" description="HTH lysR-type" evidence="5">
    <location>
        <begin position="1"/>
        <end position="56"/>
    </location>
</feature>
<dbReference type="GO" id="GO:0003677">
    <property type="term" value="F:DNA binding"/>
    <property type="evidence" value="ECO:0007669"/>
    <property type="project" value="UniProtKB-KW"/>
</dbReference>
<dbReference type="Pfam" id="PF03466">
    <property type="entry name" value="LysR_substrate"/>
    <property type="match status" value="1"/>
</dbReference>
<dbReference type="InterPro" id="IPR050950">
    <property type="entry name" value="HTH-type_LysR_regulators"/>
</dbReference>
<comment type="similarity">
    <text evidence="1">Belongs to the LysR transcriptional regulatory family.</text>
</comment>
<evidence type="ECO:0000313" key="7">
    <source>
        <dbReference type="Proteomes" id="UP000199512"/>
    </source>
</evidence>
<dbReference type="PROSITE" id="PS50931">
    <property type="entry name" value="HTH_LYSR"/>
    <property type="match status" value="1"/>
</dbReference>
<dbReference type="PANTHER" id="PTHR30419">
    <property type="entry name" value="HTH-TYPE TRANSCRIPTIONAL REGULATOR YBHD"/>
    <property type="match status" value="1"/>
</dbReference>
<dbReference type="STRING" id="215200.SAMN05216454_10342"/>
<evidence type="ECO:0000256" key="4">
    <source>
        <dbReference type="ARBA" id="ARBA00023163"/>
    </source>
</evidence>
<dbReference type="PRINTS" id="PR00039">
    <property type="entry name" value="HTHLYSR"/>
</dbReference>
<dbReference type="Proteomes" id="UP000199512">
    <property type="component" value="Unassembled WGS sequence"/>
</dbReference>
<gene>
    <name evidence="6" type="ORF">SAMN05216454_10342</name>
</gene>
<proteinExistence type="inferred from homology"/>
<keyword evidence="2" id="KW-0805">Transcription regulation</keyword>
<dbReference type="PANTHER" id="PTHR30419:SF28">
    <property type="entry name" value="HTH-TYPE TRANSCRIPTIONAL REGULATOR BSDA"/>
    <property type="match status" value="1"/>
</dbReference>
<organism evidence="6 7">
    <name type="scientific">Peptostreptococcus russellii</name>
    <dbReference type="NCBI Taxonomy" id="215200"/>
    <lineage>
        <taxon>Bacteria</taxon>
        <taxon>Bacillati</taxon>
        <taxon>Bacillota</taxon>
        <taxon>Clostridia</taxon>
        <taxon>Peptostreptococcales</taxon>
        <taxon>Peptostreptococcaceae</taxon>
        <taxon>Peptostreptococcus</taxon>
    </lineage>
</organism>
<evidence type="ECO:0000256" key="3">
    <source>
        <dbReference type="ARBA" id="ARBA00023125"/>
    </source>
</evidence>
<dbReference type="OrthoDB" id="119203at2"/>
<dbReference type="InterPro" id="IPR005119">
    <property type="entry name" value="LysR_subst-bd"/>
</dbReference>
<dbReference type="InterPro" id="IPR036388">
    <property type="entry name" value="WH-like_DNA-bd_sf"/>
</dbReference>
<name>A0A1H8G3P8_9FIRM</name>
<dbReference type="CDD" id="cd05466">
    <property type="entry name" value="PBP2_LTTR_substrate"/>
    <property type="match status" value="1"/>
</dbReference>
<dbReference type="RefSeq" id="WP_091974442.1">
    <property type="nucleotide sequence ID" value="NZ_CAUWDX010000036.1"/>
</dbReference>
<dbReference type="EMBL" id="FODF01000003">
    <property type="protein sequence ID" value="SEN38400.1"/>
    <property type="molecule type" value="Genomic_DNA"/>
</dbReference>
<evidence type="ECO:0000256" key="2">
    <source>
        <dbReference type="ARBA" id="ARBA00023015"/>
    </source>
</evidence>
<dbReference type="Gene3D" id="3.40.190.290">
    <property type="match status" value="1"/>
</dbReference>
<sequence>MSRYEIIRAVYETKNISKAANKLNYTQSAVSQAIKNFEKELGIQLFKRSKNGMEAMPYTKDIMNCINDICESEEKIYKISSNLTSLESGHIRIGSVQSISYNWLPDILSMFSSAYPNIKFELTVTGFDELIYKIENNELDCIFVSEYAVADLDFTAIGKDELVLVTPLNHPLCNKISVSIEDIHGKSFILSADGLNYETGTIFKQNNIKPKIKYKIDEDFTVIKMVEKGFGITILPKLLLKNIPFNVCIRQFNEHYSRVLGIACAKNLKPSPATLKFIDYVKKWGQL</sequence>
<dbReference type="Pfam" id="PF00126">
    <property type="entry name" value="HTH_1"/>
    <property type="match status" value="1"/>
</dbReference>
<keyword evidence="7" id="KW-1185">Reference proteome</keyword>
<accession>A0A1H8G3P8</accession>
<keyword evidence="4" id="KW-0804">Transcription</keyword>
<evidence type="ECO:0000313" key="6">
    <source>
        <dbReference type="EMBL" id="SEN38400.1"/>
    </source>
</evidence>
<reference evidence="6 7" key="1">
    <citation type="submission" date="2016-10" db="EMBL/GenBank/DDBJ databases">
        <authorList>
            <person name="de Groot N.N."/>
        </authorList>
    </citation>
    <scope>NUCLEOTIDE SEQUENCE [LARGE SCALE GENOMIC DNA]</scope>
    <source>
        <strain evidence="6 7">Calf135</strain>
    </source>
</reference>
<dbReference type="SUPFAM" id="SSF46785">
    <property type="entry name" value="Winged helix' DNA-binding domain"/>
    <property type="match status" value="1"/>
</dbReference>
<dbReference type="GO" id="GO:0005829">
    <property type="term" value="C:cytosol"/>
    <property type="evidence" value="ECO:0007669"/>
    <property type="project" value="TreeGrafter"/>
</dbReference>
<keyword evidence="3" id="KW-0238">DNA-binding</keyword>
<dbReference type="GO" id="GO:0003700">
    <property type="term" value="F:DNA-binding transcription factor activity"/>
    <property type="evidence" value="ECO:0007669"/>
    <property type="project" value="InterPro"/>
</dbReference>
<dbReference type="Gene3D" id="1.10.10.10">
    <property type="entry name" value="Winged helix-like DNA-binding domain superfamily/Winged helix DNA-binding domain"/>
    <property type="match status" value="1"/>
</dbReference>
<dbReference type="SUPFAM" id="SSF53850">
    <property type="entry name" value="Periplasmic binding protein-like II"/>
    <property type="match status" value="1"/>
</dbReference>